<evidence type="ECO:0000313" key="1">
    <source>
        <dbReference type="EMBL" id="MBC8573636.1"/>
    </source>
</evidence>
<comment type="caution">
    <text evidence="1">The sequence shown here is derived from an EMBL/GenBank/DDBJ whole genome shotgun (WGS) entry which is preliminary data.</text>
</comment>
<name>A0ABR7NB55_9FIRM</name>
<evidence type="ECO:0000313" key="2">
    <source>
        <dbReference type="Proteomes" id="UP000657421"/>
    </source>
</evidence>
<proteinExistence type="predicted"/>
<organism evidence="1 2">
    <name type="scientific">Jingyaoa shaoxingensis</name>
    <dbReference type="NCBI Taxonomy" id="2763671"/>
    <lineage>
        <taxon>Bacteria</taxon>
        <taxon>Bacillati</taxon>
        <taxon>Bacillota</taxon>
        <taxon>Clostridia</taxon>
        <taxon>Lachnospirales</taxon>
        <taxon>Lachnospiraceae</taxon>
        <taxon>Jingyaoa</taxon>
    </lineage>
</organism>
<sequence>MAEEKKKINEQEMEALCKDLWPHIAEIRELLVKHGVEKTISLSVSADGYVSFDPSDCDWELVQISPEDGPDLRCTIRRKLLA</sequence>
<dbReference type="EMBL" id="JACRSZ010000011">
    <property type="protein sequence ID" value="MBC8573636.1"/>
    <property type="molecule type" value="Genomic_DNA"/>
</dbReference>
<accession>A0ABR7NB55</accession>
<reference evidence="1 2" key="1">
    <citation type="submission" date="2020-08" db="EMBL/GenBank/DDBJ databases">
        <title>Genome public.</title>
        <authorList>
            <person name="Liu C."/>
            <person name="Sun Q."/>
        </authorList>
    </citation>
    <scope>NUCLEOTIDE SEQUENCE [LARGE SCALE GENOMIC DNA]</scope>
    <source>
        <strain evidence="1 2">NSJ-46</strain>
    </source>
</reference>
<gene>
    <name evidence="1" type="ORF">H8716_11170</name>
</gene>
<keyword evidence="2" id="KW-1185">Reference proteome</keyword>
<dbReference type="Proteomes" id="UP000657421">
    <property type="component" value="Unassembled WGS sequence"/>
</dbReference>
<protein>
    <submittedName>
        <fullName evidence="1">Uncharacterized protein</fullName>
    </submittedName>
</protein>
<dbReference type="RefSeq" id="WP_249308924.1">
    <property type="nucleotide sequence ID" value="NZ_JACRSZ010000011.1"/>
</dbReference>